<dbReference type="SMART" id="SM00432">
    <property type="entry name" value="MADS"/>
    <property type="match status" value="1"/>
</dbReference>
<dbReference type="Pfam" id="PF00319">
    <property type="entry name" value="SRF-TF"/>
    <property type="match status" value="1"/>
</dbReference>
<dbReference type="SUPFAM" id="SSF55455">
    <property type="entry name" value="SRF-like"/>
    <property type="match status" value="1"/>
</dbReference>
<evidence type="ECO:0000256" key="3">
    <source>
        <dbReference type="ARBA" id="ARBA00023125"/>
    </source>
</evidence>
<feature type="domain" description="MADS-box" evidence="6">
    <location>
        <begin position="1"/>
        <end position="61"/>
    </location>
</feature>
<dbReference type="GO" id="GO:0045944">
    <property type="term" value="P:positive regulation of transcription by RNA polymerase II"/>
    <property type="evidence" value="ECO:0007669"/>
    <property type="project" value="InterPro"/>
</dbReference>
<dbReference type="PROSITE" id="PS50066">
    <property type="entry name" value="MADS_BOX_2"/>
    <property type="match status" value="1"/>
</dbReference>
<dbReference type="CDD" id="cd00265">
    <property type="entry name" value="MADS_MEF2_like"/>
    <property type="match status" value="1"/>
</dbReference>
<dbReference type="Gene3D" id="3.40.1810.10">
    <property type="entry name" value="Transcription factor, MADS-box"/>
    <property type="match status" value="1"/>
</dbReference>
<gene>
    <name evidence="7" type="ORF">RJ641_032128</name>
</gene>
<keyword evidence="3" id="KW-0238">DNA-binding</keyword>
<organism evidence="7 8">
    <name type="scientific">Dillenia turbinata</name>
    <dbReference type="NCBI Taxonomy" id="194707"/>
    <lineage>
        <taxon>Eukaryota</taxon>
        <taxon>Viridiplantae</taxon>
        <taxon>Streptophyta</taxon>
        <taxon>Embryophyta</taxon>
        <taxon>Tracheophyta</taxon>
        <taxon>Spermatophyta</taxon>
        <taxon>Magnoliopsida</taxon>
        <taxon>eudicotyledons</taxon>
        <taxon>Gunneridae</taxon>
        <taxon>Pentapetalae</taxon>
        <taxon>Dilleniales</taxon>
        <taxon>Dilleniaceae</taxon>
        <taxon>Dillenia</taxon>
    </lineage>
</organism>
<reference evidence="7 8" key="1">
    <citation type="submission" date="2023-12" db="EMBL/GenBank/DDBJ databases">
        <title>A high-quality genome assembly for Dillenia turbinata (Dilleniales).</title>
        <authorList>
            <person name="Chanderbali A."/>
        </authorList>
    </citation>
    <scope>NUCLEOTIDE SEQUENCE [LARGE SCALE GENOMIC DNA]</scope>
    <source>
        <strain evidence="7">LSX21</strain>
        <tissue evidence="7">Leaf</tissue>
    </source>
</reference>
<protein>
    <submittedName>
        <fullName evidence="7">Transcription factor, MADS-box</fullName>
    </submittedName>
</protein>
<dbReference type="InterPro" id="IPR033896">
    <property type="entry name" value="MEF2-like_N"/>
</dbReference>
<dbReference type="GO" id="GO:0000977">
    <property type="term" value="F:RNA polymerase II transcription regulatory region sequence-specific DNA binding"/>
    <property type="evidence" value="ECO:0007669"/>
    <property type="project" value="InterPro"/>
</dbReference>
<dbReference type="Proteomes" id="UP001370490">
    <property type="component" value="Unassembled WGS sequence"/>
</dbReference>
<evidence type="ECO:0000313" key="8">
    <source>
        <dbReference type="Proteomes" id="UP001370490"/>
    </source>
</evidence>
<keyword evidence="4" id="KW-0804">Transcription</keyword>
<evidence type="ECO:0000256" key="1">
    <source>
        <dbReference type="ARBA" id="ARBA00004123"/>
    </source>
</evidence>
<dbReference type="GO" id="GO:0046983">
    <property type="term" value="F:protein dimerization activity"/>
    <property type="evidence" value="ECO:0007669"/>
    <property type="project" value="InterPro"/>
</dbReference>
<keyword evidence="2" id="KW-0805">Transcription regulation</keyword>
<proteinExistence type="predicted"/>
<evidence type="ECO:0000256" key="4">
    <source>
        <dbReference type="ARBA" id="ARBA00023163"/>
    </source>
</evidence>
<comment type="subcellular location">
    <subcellularLocation>
        <location evidence="1">Nucleus</location>
    </subcellularLocation>
</comment>
<dbReference type="InterPro" id="IPR002100">
    <property type="entry name" value="TF_MADSbox"/>
</dbReference>
<keyword evidence="8" id="KW-1185">Reference proteome</keyword>
<evidence type="ECO:0000259" key="6">
    <source>
        <dbReference type="PROSITE" id="PS50066"/>
    </source>
</evidence>
<name>A0AAN8VR04_9MAGN</name>
<accession>A0AAN8VR04</accession>
<dbReference type="PRINTS" id="PR00404">
    <property type="entry name" value="MADSDOMAIN"/>
</dbReference>
<evidence type="ECO:0000256" key="5">
    <source>
        <dbReference type="ARBA" id="ARBA00023242"/>
    </source>
</evidence>
<dbReference type="PROSITE" id="PS00350">
    <property type="entry name" value="MADS_BOX_1"/>
    <property type="match status" value="1"/>
</dbReference>
<keyword evidence="5" id="KW-0539">Nucleus</keyword>
<comment type="caution">
    <text evidence="7">The sequence shown here is derived from an EMBL/GenBank/DDBJ whole genome shotgun (WGS) entry which is preliminary data.</text>
</comment>
<evidence type="ECO:0000256" key="2">
    <source>
        <dbReference type="ARBA" id="ARBA00023015"/>
    </source>
</evidence>
<dbReference type="InterPro" id="IPR036879">
    <property type="entry name" value="TF_MADSbox_sf"/>
</dbReference>
<dbReference type="InterPro" id="IPR050142">
    <property type="entry name" value="MADS-box/MEF2_TF"/>
</dbReference>
<dbReference type="AlphaFoldDB" id="A0AAN8VR04"/>
<sequence length="269" mass="30666">MGRVKLQIKKIENTTNRQVTFSKRRNGLIKKAYELSVLCDVDICLVMFSPSGRVSVFSGNKSMEDILARYVNLPEHERGRYPSVLKKSVIIDSQLEEIQQQLRDPSQLSTLCEVEFREQILEDALQRVRLRKQALQGEYYSPTAQTASEVHLTPEATNMDSFMAENSTNMLNWIPNRDPQVQILNFLDSNGLLPVRDQQQQMVEVLPQASGLVHGQNIHLDHHLSPSSVVEDDDNVSRPQFGQVINVNLSPWTEFYQAGTWPFGAQWLA</sequence>
<dbReference type="FunFam" id="3.40.1810.10:FF:000028">
    <property type="entry name" value="Agamous-like MADS-box protein AGL66 isoform A"/>
    <property type="match status" value="1"/>
</dbReference>
<dbReference type="EMBL" id="JBAMMX010000006">
    <property type="protein sequence ID" value="KAK6938620.1"/>
    <property type="molecule type" value="Genomic_DNA"/>
</dbReference>
<evidence type="ECO:0000313" key="7">
    <source>
        <dbReference type="EMBL" id="KAK6938620.1"/>
    </source>
</evidence>
<dbReference type="GO" id="GO:0005634">
    <property type="term" value="C:nucleus"/>
    <property type="evidence" value="ECO:0007669"/>
    <property type="project" value="UniProtKB-SubCell"/>
</dbReference>
<dbReference type="PANTHER" id="PTHR48019">
    <property type="entry name" value="SERUM RESPONSE FACTOR HOMOLOG"/>
    <property type="match status" value="1"/>
</dbReference>